<feature type="binding site" evidence="10">
    <location>
        <begin position="1070"/>
        <end position="1077"/>
    </location>
    <ligand>
        <name>ATP</name>
        <dbReference type="ChEBI" id="CHEBI:30616"/>
    </ligand>
</feature>
<dbReference type="SUPFAM" id="SSF52540">
    <property type="entry name" value="P-loop containing nucleoside triphosphate hydrolases"/>
    <property type="match status" value="2"/>
</dbReference>
<dbReference type="InterPro" id="IPR014017">
    <property type="entry name" value="DNA_helicase_UvrD-like_C"/>
</dbReference>
<evidence type="ECO:0000313" key="15">
    <source>
        <dbReference type="EMBL" id="ACC85046.1"/>
    </source>
</evidence>
<dbReference type="HOGENOM" id="CLU_002862_0_0_3"/>
<evidence type="ECO:0000256" key="5">
    <source>
        <dbReference type="ARBA" id="ARBA00022840"/>
    </source>
</evidence>
<dbReference type="InterPro" id="IPR011545">
    <property type="entry name" value="DEAD/DEAH_box_helicase_dom"/>
</dbReference>
<evidence type="ECO:0000256" key="3">
    <source>
        <dbReference type="ARBA" id="ARBA00022801"/>
    </source>
</evidence>
<dbReference type="OrthoDB" id="9763310at2"/>
<dbReference type="PROSITE" id="PS51194">
    <property type="entry name" value="HELICASE_CTER"/>
    <property type="match status" value="1"/>
</dbReference>
<dbReference type="Proteomes" id="UP000001191">
    <property type="component" value="Plasmid pNPUN01"/>
</dbReference>
<dbReference type="InterPro" id="IPR014001">
    <property type="entry name" value="Helicase_ATP-bd"/>
</dbReference>
<feature type="coiled-coil region" evidence="11">
    <location>
        <begin position="29"/>
        <end position="56"/>
    </location>
</feature>
<dbReference type="InterPro" id="IPR012337">
    <property type="entry name" value="RNaseH-like_sf"/>
</dbReference>
<dbReference type="PROSITE" id="PS51198">
    <property type="entry name" value="UVRD_HELICASE_ATP_BIND"/>
    <property type="match status" value="1"/>
</dbReference>
<dbReference type="EMBL" id="CP001038">
    <property type="protein sequence ID" value="ACC85046.1"/>
    <property type="molecule type" value="Genomic_DNA"/>
</dbReference>
<keyword evidence="3 10" id="KW-0378">Hydrolase</keyword>
<dbReference type="GO" id="GO:0030894">
    <property type="term" value="C:replisome"/>
    <property type="evidence" value="ECO:0007669"/>
    <property type="project" value="TreeGrafter"/>
</dbReference>
<protein>
    <recommendedName>
        <fullName evidence="9">DNA 3'-5' helicase</fullName>
        <ecNumber evidence="9">5.6.2.4</ecNumber>
    </recommendedName>
</protein>
<dbReference type="InterPro" id="IPR004589">
    <property type="entry name" value="DNA_helicase_ATP-dep_RecQ"/>
</dbReference>
<evidence type="ECO:0000256" key="9">
    <source>
        <dbReference type="ARBA" id="ARBA00034808"/>
    </source>
</evidence>
<dbReference type="InterPro" id="IPR001650">
    <property type="entry name" value="Helicase_C-like"/>
</dbReference>
<evidence type="ECO:0000256" key="4">
    <source>
        <dbReference type="ARBA" id="ARBA00022806"/>
    </source>
</evidence>
<keyword evidence="6" id="KW-0238">DNA-binding</keyword>
<dbReference type="Pfam" id="PF00270">
    <property type="entry name" value="DEAD"/>
    <property type="match status" value="1"/>
</dbReference>
<dbReference type="SMART" id="SM00490">
    <property type="entry name" value="HELICc"/>
    <property type="match status" value="1"/>
</dbReference>
<dbReference type="PANTHER" id="PTHR13710:SF105">
    <property type="entry name" value="ATP-DEPENDENT DNA HELICASE Q1"/>
    <property type="match status" value="1"/>
</dbReference>
<dbReference type="InterPro" id="IPR027417">
    <property type="entry name" value="P-loop_NTPase"/>
</dbReference>
<geneLocation type="plasmid" evidence="15 16">
    <name>pNPUN01</name>
</geneLocation>
<dbReference type="GO" id="GO:0043590">
    <property type="term" value="C:bacterial nucleoid"/>
    <property type="evidence" value="ECO:0007669"/>
    <property type="project" value="TreeGrafter"/>
</dbReference>
<feature type="domain" description="Helicase C-terminal" evidence="13">
    <location>
        <begin position="487"/>
        <end position="635"/>
    </location>
</feature>
<dbReference type="GO" id="GO:0005524">
    <property type="term" value="F:ATP binding"/>
    <property type="evidence" value="ECO:0007669"/>
    <property type="project" value="UniProtKB-UniRule"/>
</dbReference>
<keyword evidence="15" id="KW-0614">Plasmid</keyword>
<dbReference type="EnsemblBacteria" id="ACC85046">
    <property type="protein sequence ID" value="ACC85046"/>
    <property type="gene ID" value="Npun_AF186"/>
</dbReference>
<dbReference type="GO" id="GO:0043138">
    <property type="term" value="F:3'-5' DNA helicase activity"/>
    <property type="evidence" value="ECO:0007669"/>
    <property type="project" value="UniProtKB-EC"/>
</dbReference>
<dbReference type="Pfam" id="PF00271">
    <property type="entry name" value="Helicase_C"/>
    <property type="match status" value="1"/>
</dbReference>
<dbReference type="Gene3D" id="3.30.420.10">
    <property type="entry name" value="Ribonuclease H-like superfamily/Ribonuclease H"/>
    <property type="match status" value="1"/>
</dbReference>
<keyword evidence="16" id="KW-1185">Reference proteome</keyword>
<evidence type="ECO:0000259" key="13">
    <source>
        <dbReference type="PROSITE" id="PS51194"/>
    </source>
</evidence>
<dbReference type="EC" id="5.6.2.4" evidence="9"/>
<dbReference type="InterPro" id="IPR036397">
    <property type="entry name" value="RNaseH_sf"/>
</dbReference>
<feature type="domain" description="UvrD-like helicase ATP-binding" evidence="14">
    <location>
        <begin position="1049"/>
        <end position="1270"/>
    </location>
</feature>
<evidence type="ECO:0000259" key="14">
    <source>
        <dbReference type="PROSITE" id="PS51198"/>
    </source>
</evidence>
<organism evidence="15 16">
    <name type="scientific">Nostoc punctiforme (strain ATCC 29133 / PCC 73102)</name>
    <dbReference type="NCBI Taxonomy" id="63737"/>
    <lineage>
        <taxon>Bacteria</taxon>
        <taxon>Bacillati</taxon>
        <taxon>Cyanobacteriota</taxon>
        <taxon>Cyanophyceae</taxon>
        <taxon>Nostocales</taxon>
        <taxon>Nostocaceae</taxon>
        <taxon>Nostoc</taxon>
    </lineage>
</organism>
<reference evidence="16" key="1">
    <citation type="submission" date="2008-04" db="EMBL/GenBank/DDBJ databases">
        <title>Complete sequence of plasmid 1 of Nostoc punctiforme ATCC 29133.</title>
        <authorList>
            <consortium name="US DOE Joint Genome Institute"/>
            <person name="Copeland A."/>
            <person name="Lucas S."/>
            <person name="Lapidus A."/>
            <person name="Glavina del Rio T."/>
            <person name="Dalin E."/>
            <person name="Tice H."/>
            <person name="Pitluck S."/>
            <person name="Chain P."/>
            <person name="Malfatti S."/>
            <person name="Shin M."/>
            <person name="Vergez L."/>
            <person name="Schmutz J."/>
            <person name="Larimer F."/>
            <person name="Land M."/>
            <person name="Hauser L."/>
            <person name="Kyrpides N."/>
            <person name="Kim E."/>
            <person name="Meeks J.C."/>
            <person name="Elhai J."/>
            <person name="Campbell E.L."/>
            <person name="Thiel T."/>
            <person name="Longmire J."/>
            <person name="Potts M."/>
            <person name="Atlas R."/>
        </authorList>
    </citation>
    <scope>NUCLEOTIDE SEQUENCE [LARGE SCALE GENOMIC DNA]</scope>
    <source>
        <strain evidence="16">ATCC 29133 / PCC 73102</strain>
        <plasmid evidence="16">Plasmid pNPUN01</plasmid>
    </source>
</reference>
<feature type="domain" description="Helicase ATP-binding" evidence="12">
    <location>
        <begin position="279"/>
        <end position="458"/>
    </location>
</feature>
<dbReference type="Pfam" id="PF13361">
    <property type="entry name" value="UvrD_C"/>
    <property type="match status" value="2"/>
</dbReference>
<dbReference type="GO" id="GO:0006310">
    <property type="term" value="P:DNA recombination"/>
    <property type="evidence" value="ECO:0007669"/>
    <property type="project" value="InterPro"/>
</dbReference>
<dbReference type="GO" id="GO:0016787">
    <property type="term" value="F:hydrolase activity"/>
    <property type="evidence" value="ECO:0007669"/>
    <property type="project" value="UniProtKB-UniRule"/>
</dbReference>
<dbReference type="GO" id="GO:0009378">
    <property type="term" value="F:four-way junction helicase activity"/>
    <property type="evidence" value="ECO:0007669"/>
    <property type="project" value="TreeGrafter"/>
</dbReference>
<name>B2JAU2_NOSP7</name>
<dbReference type="Pfam" id="PF00580">
    <property type="entry name" value="UvrD-helicase"/>
    <property type="match status" value="2"/>
</dbReference>
<dbReference type="PROSITE" id="PS51192">
    <property type="entry name" value="HELICASE_ATP_BIND_1"/>
    <property type="match status" value="1"/>
</dbReference>
<dbReference type="InterPro" id="IPR014016">
    <property type="entry name" value="UvrD-like_ATP-bd"/>
</dbReference>
<dbReference type="Gene3D" id="1.10.486.10">
    <property type="entry name" value="PCRA, domain 4"/>
    <property type="match status" value="1"/>
</dbReference>
<dbReference type="NCBIfam" id="TIGR00614">
    <property type="entry name" value="recQ_fam"/>
    <property type="match status" value="1"/>
</dbReference>
<evidence type="ECO:0000256" key="10">
    <source>
        <dbReference type="PROSITE-ProRule" id="PRU00560"/>
    </source>
</evidence>
<dbReference type="GO" id="GO:0003677">
    <property type="term" value="F:DNA binding"/>
    <property type="evidence" value="ECO:0007669"/>
    <property type="project" value="UniProtKB-KW"/>
</dbReference>
<dbReference type="SUPFAM" id="SSF53098">
    <property type="entry name" value="Ribonuclease H-like"/>
    <property type="match status" value="1"/>
</dbReference>
<keyword evidence="7" id="KW-0413">Isomerase</keyword>
<dbReference type="RefSeq" id="WP_012413063.1">
    <property type="nucleotide sequence ID" value="NC_010631.1"/>
</dbReference>
<comment type="similarity">
    <text evidence="1">Belongs to the helicase family. RecQ subfamily.</text>
</comment>
<dbReference type="CDD" id="cd17932">
    <property type="entry name" value="DEXQc_UvrD"/>
    <property type="match status" value="1"/>
</dbReference>
<dbReference type="SMART" id="SM00487">
    <property type="entry name" value="DEXDc"/>
    <property type="match status" value="1"/>
</dbReference>
<dbReference type="PANTHER" id="PTHR13710">
    <property type="entry name" value="DNA HELICASE RECQ FAMILY MEMBER"/>
    <property type="match status" value="1"/>
</dbReference>
<evidence type="ECO:0000256" key="11">
    <source>
        <dbReference type="SAM" id="Coils"/>
    </source>
</evidence>
<evidence type="ECO:0000256" key="1">
    <source>
        <dbReference type="ARBA" id="ARBA00005446"/>
    </source>
</evidence>
<dbReference type="GO" id="GO:0006281">
    <property type="term" value="P:DNA repair"/>
    <property type="evidence" value="ECO:0007669"/>
    <property type="project" value="TreeGrafter"/>
</dbReference>
<dbReference type="Gene3D" id="3.40.50.300">
    <property type="entry name" value="P-loop containing nucleotide triphosphate hydrolases"/>
    <property type="match status" value="5"/>
</dbReference>
<evidence type="ECO:0000256" key="2">
    <source>
        <dbReference type="ARBA" id="ARBA00022741"/>
    </source>
</evidence>
<keyword evidence="11" id="KW-0175">Coiled coil</keyword>
<accession>B2JAU2</accession>
<keyword evidence="4 10" id="KW-0347">Helicase</keyword>
<keyword evidence="2 10" id="KW-0547">Nucleotide-binding</keyword>
<evidence type="ECO:0000259" key="12">
    <source>
        <dbReference type="PROSITE" id="PS51192"/>
    </source>
</evidence>
<dbReference type="GO" id="GO:0005737">
    <property type="term" value="C:cytoplasm"/>
    <property type="evidence" value="ECO:0007669"/>
    <property type="project" value="TreeGrafter"/>
</dbReference>
<comment type="catalytic activity">
    <reaction evidence="8">
        <text>Couples ATP hydrolysis with the unwinding of duplex DNA by translocating in the 3'-5' direction.</text>
        <dbReference type="EC" id="5.6.2.4"/>
    </reaction>
</comment>
<evidence type="ECO:0000256" key="8">
    <source>
        <dbReference type="ARBA" id="ARBA00034617"/>
    </source>
</evidence>
<sequence>MQDLSNIDLFYAYLDLEINSENNIYRIGLVSLNLTKDFYQENLNQAYEEIRKLKNSNLAVCGHNFRRFDYPYLIEQEQQLSSWHIIDTLELSILAFPLQHSHKLNKYYKQSEYSSNNPLEDAQATRLLLGQQLEALFKKPDEVQQIYIWLLTCGCDDADLAYQQFFSDHLGLKIEQPAIEMLPETMLKRINQSYLQQLWSSPQTYDFEIRLCVAGLLAWNYECNTNESKQVFCDWLRHLNGFQAVLENLRPLSTDEFAISSYLEYFEIPSFRPLQSEAVQAIINNDRPLVLMPTGGGKSLCYQLPAFMFHERHKALTIVISPLQALMADQVADLEQAGFFFSTFINGNLSAAERRQRLEELRFGSKGLLYISPEQLRSMSIRALLEQRPPVLWVIDEAHCVSQWGHDFRPDYRYIPKFIQELYQERQLAMPLLALMTATATVKVVEDIKKLFAQYQLNINRTIDGAITRENLTFQVIPVAGNKEQVLLEQVKEAIKLGGSTLVYTTTRKNAEKLAELLNQSHIKAKYYHGKLAKEKKQEVLQEFKSGKLNVITATCAFGMGINRKDVRAVIHHSMSANLEGYVQEAGRAGRDGEPAVCTLLFDPKDADTVFRLQSLNQLSEQDLKNVLISTRHIRDRTFGSARDDWFWVTTNEIFQEGDFDEELGEDSEQQNTKIKVGLHYLENFGLLERAENFSSFIQFELSHNTFAESMEQFEKYNQIKSLSRFEADNFERLIQAMHVAKAYCSTNDEPFPLDRLSDEAGISLHDLTARIRELQRAEVCSFEIPITLVITKGVRGDARKNHERIRQLEDQLLNALNELFGNENEIQINLRGLASRLDPDNSKKIRASNIIDILEGWVAQKWVKLNRIAHDVVRLRDIKVAEHLPEHKILTATVLEVLYQALADTTGARLPLKYELGRLATEVTQQTKLDWDKEELEVILLWLHQRKIIRLSDGLNLFQQSLKVRVIKNANISTVTRRYPRVEAHYEEQTRRTHYMVQYGKLKLTEQRQQFVSDYFGTNQKEFISKYQISAQEITRPILPEDYKQIVEPLNSAQKEIVIASDPAMAVIAGPGSGKTRTIVHRIAYLVKVKRVEPKRILVLAYNRNAVRELRLRLRNILGEQSSQIRVFTFHGLALALLGRTVGEYSRTQAINFDRLLIEACELLAKGEEFEDVDDDIQARRIQLLGKLEYIFVDEYQDVSEKEYRLIKLISGLNESEDKKKSVQINLCVIGDDDQNIFEFNGANTKYILQFKDEYNAKTLLLTANYRSTENIIEVANELIQKNPERCKQAPEEQIHINYERQGTKGQPVVALKFNNAFQQAGWIKDKIQTWLDSGTSPNEIAILARNWDELNLIRLLLEKENISTCALKNNTISLVKNRSTHLLINALKKDYSLVLNPEESVQQRFEDFFERTGRSLTEPTVRTLINIAIDLDRERGYGSENLALPISVDEILTAIFEFNENGESFLENKSVLVTSFHGSKGLEFRKIILLGNGFLVNTGTIKSERRLFYVAMTRAKEELIVCSTQRNNFVQDAGLIPQVTLYPQIRLPQLVYYFDFTPGDVNLGSQITQNNQQIIKNLMEGSPIELKANFPGNGWSIFTPNNQKIGYLSHNATEFLRNKGIQAGQFEFQSHEVTVKYIYHHIKKDEITAEVLEDWFVVIPQIRVCRSLPNLIL</sequence>
<feature type="coiled-coil region" evidence="11">
    <location>
        <begin position="799"/>
        <end position="826"/>
    </location>
</feature>
<proteinExistence type="inferred from homology"/>
<keyword evidence="5 10" id="KW-0067">ATP-binding</keyword>
<dbReference type="KEGG" id="npu:Npun_AF186"/>
<evidence type="ECO:0000256" key="7">
    <source>
        <dbReference type="ARBA" id="ARBA00023235"/>
    </source>
</evidence>
<evidence type="ECO:0000256" key="6">
    <source>
        <dbReference type="ARBA" id="ARBA00023125"/>
    </source>
</evidence>
<evidence type="ECO:0000313" key="16">
    <source>
        <dbReference type="Proteomes" id="UP000001191"/>
    </source>
</evidence>
<gene>
    <name evidence="15" type="ordered locus">Npun_AF186</name>
</gene>